<accession>A0A7W9B2V7</accession>
<reference evidence="1 2" key="1">
    <citation type="submission" date="2020-08" db="EMBL/GenBank/DDBJ databases">
        <title>Genomic Encyclopedia of Type Strains, Phase IV (KMG-IV): sequencing the most valuable type-strain genomes for metagenomic binning, comparative biology and taxonomic classification.</title>
        <authorList>
            <person name="Goeker M."/>
        </authorList>
    </citation>
    <scope>NUCLEOTIDE SEQUENCE [LARGE SCALE GENOMIC DNA]</scope>
    <source>
        <strain evidence="1 2">DSM 27163</strain>
    </source>
</reference>
<evidence type="ECO:0000313" key="2">
    <source>
        <dbReference type="Proteomes" id="UP000537161"/>
    </source>
</evidence>
<protein>
    <submittedName>
        <fullName evidence="1">Uncharacterized protein</fullName>
    </submittedName>
</protein>
<dbReference type="RefSeq" id="WP_184095038.1">
    <property type="nucleotide sequence ID" value="NZ_JACIJH010000001.1"/>
</dbReference>
<sequence>MSKNVNAKQVNFDDLKKMVSDFQTIRLLNDETNMIGLQVQGRSILYNQLAEAYRIGLILLTRGNGTMFCHLMESNGMADQSKKYGNNNYTNAWNFVTHLLYGEWKEKNVSKTVFEVYERNRSAEKYSKIFRYLDDKKVAAENAADFILNFTHDELGNGLIGIERADTEANRKASDKKQMSEQAIAVGTNAKEADVFTFDAPTELADVKYGSCFFEVIDGKVVVFGTKKLEEAEFNELAAKRGRTITMEWNRKAKEADKLAKQSKSTFTKAVKLIKTDPELEALKKRLLGDKEWAQWLLDDKKESKKNAESTADYASRMKSLYNLFDNDCDEPAPKKLIALVKNVPASQEVADV</sequence>
<name>A0A7W9B2V7_9SPHN</name>
<dbReference type="EMBL" id="JACIJH010000001">
    <property type="protein sequence ID" value="MBB5705218.1"/>
    <property type="molecule type" value="Genomic_DNA"/>
</dbReference>
<organism evidence="1 2">
    <name type="scientific">Sphingopyxis panaciterrulae</name>
    <dbReference type="NCBI Taxonomy" id="462372"/>
    <lineage>
        <taxon>Bacteria</taxon>
        <taxon>Pseudomonadati</taxon>
        <taxon>Pseudomonadota</taxon>
        <taxon>Alphaproteobacteria</taxon>
        <taxon>Sphingomonadales</taxon>
        <taxon>Sphingomonadaceae</taxon>
        <taxon>Sphingopyxis</taxon>
    </lineage>
</organism>
<dbReference type="AlphaFoldDB" id="A0A7W9B2V7"/>
<keyword evidence="2" id="KW-1185">Reference proteome</keyword>
<evidence type="ECO:0000313" key="1">
    <source>
        <dbReference type="EMBL" id="MBB5705218.1"/>
    </source>
</evidence>
<dbReference type="Proteomes" id="UP000537161">
    <property type="component" value="Unassembled WGS sequence"/>
</dbReference>
<proteinExistence type="predicted"/>
<comment type="caution">
    <text evidence="1">The sequence shown here is derived from an EMBL/GenBank/DDBJ whole genome shotgun (WGS) entry which is preliminary data.</text>
</comment>
<gene>
    <name evidence="1" type="ORF">FHR21_000543</name>
</gene>